<organism evidence="3 4">
    <name type="scientific">Saccharopolyspora halophila</name>
    <dbReference type="NCBI Taxonomy" id="405551"/>
    <lineage>
        <taxon>Bacteria</taxon>
        <taxon>Bacillati</taxon>
        <taxon>Actinomycetota</taxon>
        <taxon>Actinomycetes</taxon>
        <taxon>Pseudonocardiales</taxon>
        <taxon>Pseudonocardiaceae</taxon>
        <taxon>Saccharopolyspora</taxon>
    </lineage>
</organism>
<accession>A0ABN3G8B6</accession>
<reference evidence="3 4" key="1">
    <citation type="journal article" date="2019" name="Int. J. Syst. Evol. Microbiol.">
        <title>The Global Catalogue of Microorganisms (GCM) 10K type strain sequencing project: providing services to taxonomists for standard genome sequencing and annotation.</title>
        <authorList>
            <consortium name="The Broad Institute Genomics Platform"/>
            <consortium name="The Broad Institute Genome Sequencing Center for Infectious Disease"/>
            <person name="Wu L."/>
            <person name="Ma J."/>
        </authorList>
    </citation>
    <scope>NUCLEOTIDE SEQUENCE [LARGE SCALE GENOMIC DNA]</scope>
    <source>
        <strain evidence="3 4">JCM 16221</strain>
    </source>
</reference>
<feature type="domain" description="Solute-binding protein family 5" evidence="2">
    <location>
        <begin position="44"/>
        <end position="97"/>
    </location>
</feature>
<feature type="transmembrane region" description="Helical" evidence="1">
    <location>
        <begin position="129"/>
        <end position="150"/>
    </location>
</feature>
<dbReference type="Gene3D" id="3.40.190.10">
    <property type="entry name" value="Periplasmic binding protein-like II"/>
    <property type="match status" value="1"/>
</dbReference>
<protein>
    <recommendedName>
        <fullName evidence="2">Solute-binding protein family 5 domain-containing protein</fullName>
    </recommendedName>
</protein>
<keyword evidence="1" id="KW-0472">Membrane</keyword>
<dbReference type="InterPro" id="IPR000914">
    <property type="entry name" value="SBP_5_dom"/>
</dbReference>
<dbReference type="Gene3D" id="3.90.76.10">
    <property type="entry name" value="Dipeptide-binding Protein, Domain 1"/>
    <property type="match status" value="1"/>
</dbReference>
<dbReference type="Proteomes" id="UP001501218">
    <property type="component" value="Unassembled WGS sequence"/>
</dbReference>
<feature type="transmembrane region" description="Helical" evidence="1">
    <location>
        <begin position="98"/>
        <end position="117"/>
    </location>
</feature>
<evidence type="ECO:0000313" key="3">
    <source>
        <dbReference type="EMBL" id="GAA2346271.1"/>
    </source>
</evidence>
<keyword evidence="1" id="KW-1133">Transmembrane helix</keyword>
<name>A0ABN3G8B6_9PSEU</name>
<sequence>MRAAFSGGGSAETLDPHETDLYIEIARAKALFDKLADYGSDMSPQPRPAERWESSTDLRTWRITLRQANFHDGRPVRAADVLASYARITEPLYAAPEFAMPILLVAVFAVQLGWFPPTAIGGSLPIDPALLVLPITVLLLRPICSLSRLVRAG</sequence>
<evidence type="ECO:0000313" key="4">
    <source>
        <dbReference type="Proteomes" id="UP001501218"/>
    </source>
</evidence>
<keyword evidence="1" id="KW-0812">Transmembrane</keyword>
<evidence type="ECO:0000256" key="1">
    <source>
        <dbReference type="SAM" id="Phobius"/>
    </source>
</evidence>
<dbReference type="Pfam" id="PF00496">
    <property type="entry name" value="SBP_bac_5"/>
    <property type="match status" value="1"/>
</dbReference>
<proteinExistence type="predicted"/>
<dbReference type="EMBL" id="BAAARA010000007">
    <property type="protein sequence ID" value="GAA2346271.1"/>
    <property type="molecule type" value="Genomic_DNA"/>
</dbReference>
<comment type="caution">
    <text evidence="3">The sequence shown here is derived from an EMBL/GenBank/DDBJ whole genome shotgun (WGS) entry which is preliminary data.</text>
</comment>
<gene>
    <name evidence="3" type="ORF">GCM10009854_23990</name>
</gene>
<evidence type="ECO:0000259" key="2">
    <source>
        <dbReference type="Pfam" id="PF00496"/>
    </source>
</evidence>
<dbReference type="SUPFAM" id="SSF53850">
    <property type="entry name" value="Periplasmic binding protein-like II"/>
    <property type="match status" value="1"/>
</dbReference>
<keyword evidence="4" id="KW-1185">Reference proteome</keyword>
<dbReference type="PANTHER" id="PTHR30290">
    <property type="entry name" value="PERIPLASMIC BINDING COMPONENT OF ABC TRANSPORTER"/>
    <property type="match status" value="1"/>
</dbReference>
<dbReference type="InterPro" id="IPR039424">
    <property type="entry name" value="SBP_5"/>
</dbReference>